<feature type="signal peptide" evidence="8">
    <location>
        <begin position="1"/>
        <end position="20"/>
    </location>
</feature>
<reference evidence="9 10" key="1">
    <citation type="submission" date="2012-04" db="EMBL/GenBank/DDBJ databases">
        <title>The Genome Sequence of Saprolegnia declina VS20.</title>
        <authorList>
            <consortium name="The Broad Institute Genome Sequencing Platform"/>
            <person name="Russ C."/>
            <person name="Nusbaum C."/>
            <person name="Tyler B."/>
            <person name="van West P."/>
            <person name="Dieguez-Uribeondo J."/>
            <person name="de Bruijn I."/>
            <person name="Tripathy S."/>
            <person name="Jiang R."/>
            <person name="Young S.K."/>
            <person name="Zeng Q."/>
            <person name="Gargeya S."/>
            <person name="Fitzgerald M."/>
            <person name="Haas B."/>
            <person name="Abouelleil A."/>
            <person name="Alvarado L."/>
            <person name="Arachchi H.M."/>
            <person name="Berlin A."/>
            <person name="Chapman S.B."/>
            <person name="Goldberg J."/>
            <person name="Griggs A."/>
            <person name="Gujja S."/>
            <person name="Hansen M."/>
            <person name="Howarth C."/>
            <person name="Imamovic A."/>
            <person name="Larimer J."/>
            <person name="McCowen C."/>
            <person name="Montmayeur A."/>
            <person name="Murphy C."/>
            <person name="Neiman D."/>
            <person name="Pearson M."/>
            <person name="Priest M."/>
            <person name="Roberts A."/>
            <person name="Saif S."/>
            <person name="Shea T."/>
            <person name="Sisk P."/>
            <person name="Sykes S."/>
            <person name="Wortman J."/>
            <person name="Nusbaum C."/>
            <person name="Birren B."/>
        </authorList>
    </citation>
    <scope>NUCLEOTIDE SEQUENCE [LARGE SCALE GENOMIC DNA]</scope>
    <source>
        <strain evidence="9 10">VS20</strain>
    </source>
</reference>
<feature type="compositionally biased region" description="Low complexity" evidence="7">
    <location>
        <begin position="119"/>
        <end position="128"/>
    </location>
</feature>
<dbReference type="Proteomes" id="UP000030762">
    <property type="component" value="Unassembled WGS sequence"/>
</dbReference>
<name>T0PR87_SAPDV</name>
<dbReference type="Pfam" id="PF00964">
    <property type="entry name" value="Elicitin"/>
    <property type="match status" value="1"/>
</dbReference>
<dbReference type="SUPFAM" id="SSF48647">
    <property type="entry name" value="Fungal elicitin"/>
    <property type="match status" value="1"/>
</dbReference>
<comment type="function">
    <text evidence="6">Induces local and distal defense responses (incompatible hypersensitive reaction) in plants from the solanaceae and cruciferae families. Elicits leaf necrosis and causes the accumulation of pathogenesis-related proteins. Might interact with the lipidic molecules of the plasma membrane.</text>
</comment>
<evidence type="ECO:0000256" key="4">
    <source>
        <dbReference type="ARBA" id="ARBA00022978"/>
    </source>
</evidence>
<feature type="chain" id="PRO_5004569445" description="Elicitin" evidence="8">
    <location>
        <begin position="21"/>
        <end position="146"/>
    </location>
</feature>
<protein>
    <recommendedName>
        <fullName evidence="6">Elicitin</fullName>
    </recommendedName>
</protein>
<dbReference type="OrthoDB" id="77367at2759"/>
<dbReference type="AlphaFoldDB" id="T0PR87"/>
<comment type="similarity">
    <text evidence="2 6">Belongs to the elicitin family.</text>
</comment>
<keyword evidence="3 6" id="KW-0964">Secreted</keyword>
<evidence type="ECO:0000256" key="5">
    <source>
        <dbReference type="ARBA" id="ARBA00023157"/>
    </source>
</evidence>
<evidence type="ECO:0000256" key="6">
    <source>
        <dbReference type="RuleBase" id="RU368111"/>
    </source>
</evidence>
<evidence type="ECO:0000256" key="7">
    <source>
        <dbReference type="SAM" id="MobiDB-lite"/>
    </source>
</evidence>
<dbReference type="InParanoid" id="T0PR87"/>
<dbReference type="Gene3D" id="1.10.239.10">
    <property type="entry name" value="Elicitin domain"/>
    <property type="match status" value="1"/>
</dbReference>
<keyword evidence="4 6" id="KW-0928">Hypersensitive response elicitation</keyword>
<comment type="subcellular location">
    <subcellularLocation>
        <location evidence="1 6">Secreted</location>
    </subcellularLocation>
</comment>
<evidence type="ECO:0000256" key="8">
    <source>
        <dbReference type="SAM" id="SignalP"/>
    </source>
</evidence>
<dbReference type="EMBL" id="JH767200">
    <property type="protein sequence ID" value="EQC27984.1"/>
    <property type="molecule type" value="Genomic_DNA"/>
</dbReference>
<keyword evidence="10" id="KW-1185">Reference proteome</keyword>
<evidence type="ECO:0000256" key="3">
    <source>
        <dbReference type="ARBA" id="ARBA00022525"/>
    </source>
</evidence>
<gene>
    <name evidence="9" type="ORF">SDRG_14259</name>
</gene>
<evidence type="ECO:0000256" key="1">
    <source>
        <dbReference type="ARBA" id="ARBA00004613"/>
    </source>
</evidence>
<evidence type="ECO:0000256" key="2">
    <source>
        <dbReference type="ARBA" id="ARBA00009544"/>
    </source>
</evidence>
<dbReference type="InterPro" id="IPR002200">
    <property type="entry name" value="Elicitin"/>
</dbReference>
<organism evidence="9 10">
    <name type="scientific">Saprolegnia diclina (strain VS20)</name>
    <dbReference type="NCBI Taxonomy" id="1156394"/>
    <lineage>
        <taxon>Eukaryota</taxon>
        <taxon>Sar</taxon>
        <taxon>Stramenopiles</taxon>
        <taxon>Oomycota</taxon>
        <taxon>Saprolegniomycetes</taxon>
        <taxon>Saprolegniales</taxon>
        <taxon>Saprolegniaceae</taxon>
        <taxon>Saprolegnia</taxon>
    </lineage>
</organism>
<dbReference type="VEuPathDB" id="FungiDB:SDRG_14259"/>
<dbReference type="InterPro" id="IPR036470">
    <property type="entry name" value="Elicitin_sf"/>
</dbReference>
<dbReference type="GO" id="GO:0005576">
    <property type="term" value="C:extracellular region"/>
    <property type="evidence" value="ECO:0007669"/>
    <property type="project" value="UniProtKB-SubCell"/>
</dbReference>
<dbReference type="SMART" id="SM01187">
    <property type="entry name" value="Elicitin"/>
    <property type="match status" value="1"/>
</dbReference>
<dbReference type="OMA" id="ETECDLN"/>
<dbReference type="GeneID" id="19954986"/>
<dbReference type="GO" id="GO:0052040">
    <property type="term" value="P:symbiont-mediated perturbation of host programmed cell death"/>
    <property type="evidence" value="ECO:0007669"/>
    <property type="project" value="UniProtKB-UniRule"/>
</dbReference>
<accession>T0PR87</accession>
<proteinExistence type="inferred from homology"/>
<sequence length="146" mass="14456">MKLTPLAFLATSFLAALSAAETECDLNKLVTSFGSVLGAAMACQNASSYTFLPPTKEPTAANIEAICASPACIPLLPALSSIPNCSVGAINIGAFAAAVNASCGNKTAAPTTAPPAATPKPTSHTSTTRLNHVLGGAVVATVLALS</sequence>
<keyword evidence="5 6" id="KW-1015">Disulfide bond</keyword>
<keyword evidence="8" id="KW-0732">Signal</keyword>
<feature type="region of interest" description="Disordered" evidence="7">
    <location>
        <begin position="109"/>
        <end position="128"/>
    </location>
</feature>
<evidence type="ECO:0000313" key="9">
    <source>
        <dbReference type="EMBL" id="EQC27984.1"/>
    </source>
</evidence>
<dbReference type="RefSeq" id="XP_008618597.1">
    <property type="nucleotide sequence ID" value="XM_008620375.1"/>
</dbReference>
<evidence type="ECO:0000313" key="10">
    <source>
        <dbReference type="Proteomes" id="UP000030762"/>
    </source>
</evidence>